<dbReference type="GO" id="GO:0055085">
    <property type="term" value="P:transmembrane transport"/>
    <property type="evidence" value="ECO:0007669"/>
    <property type="project" value="TreeGrafter"/>
</dbReference>
<dbReference type="Pfam" id="PF01594">
    <property type="entry name" value="AI-2E_transport"/>
    <property type="match status" value="1"/>
</dbReference>
<comment type="similarity">
    <text evidence="2">Belongs to the autoinducer-2 exporter (AI-2E) (TC 2.A.86) family.</text>
</comment>
<comment type="caution">
    <text evidence="10">The sequence shown here is derived from an EMBL/GenBank/DDBJ whole genome shotgun (WGS) entry which is preliminary data.</text>
</comment>
<evidence type="ECO:0000256" key="6">
    <source>
        <dbReference type="ARBA" id="ARBA00022989"/>
    </source>
</evidence>
<evidence type="ECO:0000256" key="7">
    <source>
        <dbReference type="ARBA" id="ARBA00023136"/>
    </source>
</evidence>
<proteinExistence type="inferred from homology"/>
<dbReference type="Proteomes" id="UP000598174">
    <property type="component" value="Unassembled WGS sequence"/>
</dbReference>
<accession>A0A919MIB6</accession>
<feature type="transmembrane region" description="Helical" evidence="9">
    <location>
        <begin position="44"/>
        <end position="61"/>
    </location>
</feature>
<dbReference type="InterPro" id="IPR002549">
    <property type="entry name" value="AI-2E-like"/>
</dbReference>
<evidence type="ECO:0000256" key="1">
    <source>
        <dbReference type="ARBA" id="ARBA00004651"/>
    </source>
</evidence>
<feature type="transmembrane region" description="Helical" evidence="9">
    <location>
        <begin position="226"/>
        <end position="248"/>
    </location>
</feature>
<evidence type="ECO:0000256" key="2">
    <source>
        <dbReference type="ARBA" id="ARBA00009773"/>
    </source>
</evidence>
<feature type="transmembrane region" description="Helical" evidence="9">
    <location>
        <begin position="67"/>
        <end position="88"/>
    </location>
</feature>
<evidence type="ECO:0000256" key="9">
    <source>
        <dbReference type="SAM" id="Phobius"/>
    </source>
</evidence>
<evidence type="ECO:0000256" key="4">
    <source>
        <dbReference type="ARBA" id="ARBA00022475"/>
    </source>
</evidence>
<gene>
    <name evidence="10" type="ORF">Afe05nite_07970</name>
</gene>
<dbReference type="RefSeq" id="WP_239117532.1">
    <property type="nucleotide sequence ID" value="NZ_BAAABP010000014.1"/>
</dbReference>
<keyword evidence="4" id="KW-1003">Cell membrane</keyword>
<evidence type="ECO:0000313" key="11">
    <source>
        <dbReference type="Proteomes" id="UP000598174"/>
    </source>
</evidence>
<feature type="transmembrane region" description="Helical" evidence="9">
    <location>
        <begin position="335"/>
        <end position="360"/>
    </location>
</feature>
<feature type="transmembrane region" description="Helical" evidence="9">
    <location>
        <begin position="254"/>
        <end position="275"/>
    </location>
</feature>
<evidence type="ECO:0000256" key="3">
    <source>
        <dbReference type="ARBA" id="ARBA00022448"/>
    </source>
</evidence>
<feature type="transmembrane region" description="Helical" evidence="9">
    <location>
        <begin position="100"/>
        <end position="121"/>
    </location>
</feature>
<protein>
    <submittedName>
        <fullName evidence="10">AI-2E family transporter</fullName>
    </submittedName>
</protein>
<keyword evidence="5 9" id="KW-0812">Transmembrane</keyword>
<dbReference type="GO" id="GO:0005886">
    <property type="term" value="C:plasma membrane"/>
    <property type="evidence" value="ECO:0007669"/>
    <property type="project" value="UniProtKB-SubCell"/>
</dbReference>
<dbReference type="PANTHER" id="PTHR21716:SF53">
    <property type="entry name" value="PERMEASE PERM-RELATED"/>
    <property type="match status" value="1"/>
</dbReference>
<feature type="transmembrane region" description="Helical" evidence="9">
    <location>
        <begin position="287"/>
        <end position="315"/>
    </location>
</feature>
<reference evidence="10" key="1">
    <citation type="submission" date="2021-01" db="EMBL/GenBank/DDBJ databases">
        <title>Whole genome shotgun sequence of Actinoplanes ferrugineus NBRC 15555.</title>
        <authorList>
            <person name="Komaki H."/>
            <person name="Tamura T."/>
        </authorList>
    </citation>
    <scope>NUCLEOTIDE SEQUENCE</scope>
    <source>
        <strain evidence="10">NBRC 15555</strain>
    </source>
</reference>
<keyword evidence="6 9" id="KW-1133">Transmembrane helix</keyword>
<feature type="transmembrane region" description="Helical" evidence="9">
    <location>
        <begin position="183"/>
        <end position="205"/>
    </location>
</feature>
<feature type="compositionally biased region" description="Acidic residues" evidence="8">
    <location>
        <begin position="1"/>
        <end position="13"/>
    </location>
</feature>
<sequence length="377" mass="39539">MSAAEDTEIEEPPAEGPPPAEQAPADEAPRFGTPGPPLDRRNPFMIGLLGGFGLILAYAIFLGLRNAASILVLIFIAMFLAIGLNPAVEKLRKWGLPRGGAVAIVTLVVLGLLVGGIIALIPPLITQTNQLIGNLPDYIQSLQRNKTINDLVERYDIMAKVTSAVNPGTVGGALGGVVGGAKLIFGTIFNTLTVLVLTIYFMAAFDRLRKSAYQLVPASRRTRVQLLTDEILTKVGAYMVGALAIAVLAGASTWVLAMILGLAYPFALAVVVAVCDLIPQIGATLGAVIVSLVGFASSLTAGIVCAVFFIVYQQIENYLIYPAVMRRSVKVSDVAAVVAALLGVALFGVVGALVAIPMVAGIQLIVREVVVPSQETR</sequence>
<keyword evidence="11" id="KW-1185">Reference proteome</keyword>
<evidence type="ECO:0000313" key="10">
    <source>
        <dbReference type="EMBL" id="GIE08957.1"/>
    </source>
</evidence>
<comment type="subcellular location">
    <subcellularLocation>
        <location evidence="1">Cell membrane</location>
        <topology evidence="1">Multi-pass membrane protein</topology>
    </subcellularLocation>
</comment>
<keyword evidence="7 9" id="KW-0472">Membrane</keyword>
<dbReference type="AlphaFoldDB" id="A0A919MIB6"/>
<evidence type="ECO:0000256" key="5">
    <source>
        <dbReference type="ARBA" id="ARBA00022692"/>
    </source>
</evidence>
<keyword evidence="3" id="KW-0813">Transport</keyword>
<feature type="region of interest" description="Disordered" evidence="8">
    <location>
        <begin position="1"/>
        <end position="36"/>
    </location>
</feature>
<dbReference type="PANTHER" id="PTHR21716">
    <property type="entry name" value="TRANSMEMBRANE PROTEIN"/>
    <property type="match status" value="1"/>
</dbReference>
<evidence type="ECO:0000256" key="8">
    <source>
        <dbReference type="SAM" id="MobiDB-lite"/>
    </source>
</evidence>
<organism evidence="10 11">
    <name type="scientific">Paractinoplanes ferrugineus</name>
    <dbReference type="NCBI Taxonomy" id="113564"/>
    <lineage>
        <taxon>Bacteria</taxon>
        <taxon>Bacillati</taxon>
        <taxon>Actinomycetota</taxon>
        <taxon>Actinomycetes</taxon>
        <taxon>Micromonosporales</taxon>
        <taxon>Micromonosporaceae</taxon>
        <taxon>Paractinoplanes</taxon>
    </lineage>
</organism>
<name>A0A919MIB6_9ACTN</name>
<dbReference type="EMBL" id="BOMM01000003">
    <property type="protein sequence ID" value="GIE08957.1"/>
    <property type="molecule type" value="Genomic_DNA"/>
</dbReference>